<gene>
    <name evidence="3" type="ORF">UFOPK2169_01457</name>
</gene>
<evidence type="ECO:0000313" key="3">
    <source>
        <dbReference type="EMBL" id="CAB4661718.1"/>
    </source>
</evidence>
<dbReference type="InterPro" id="IPR058240">
    <property type="entry name" value="rSAM_sf"/>
</dbReference>
<dbReference type="InterPro" id="IPR034505">
    <property type="entry name" value="Coproporphyrinogen-III_oxidase"/>
</dbReference>
<dbReference type="SFLD" id="SFLDG01065">
    <property type="entry name" value="anaerobic_coproporphyrinogen-I"/>
    <property type="match status" value="1"/>
</dbReference>
<dbReference type="InterPro" id="IPR006638">
    <property type="entry name" value="Elp3/MiaA/NifB-like_rSAM"/>
</dbReference>
<organism evidence="3">
    <name type="scientific">freshwater metagenome</name>
    <dbReference type="NCBI Taxonomy" id="449393"/>
    <lineage>
        <taxon>unclassified sequences</taxon>
        <taxon>metagenomes</taxon>
        <taxon>ecological metagenomes</taxon>
    </lineage>
</organism>
<sequence length="354" mass="39458">MSEFGVYVHIPFCRHRCDYCAFATWTDKDDLIAEYVEAVCSDIARTRSQGLPTVDTVFFGGGTPTRIAPHFIADIVRALPLSHNPEITVECNPDDVNLEMMEIFAEAGVNRVSFGVQSMVPRVLEILGRTHNPENVRTGVEAARHAGISSINLDVMYGAATETVDEWRTTVEHIIALGVTHISAYGLTVEAGTPLALDPSRYPDDDDQADKYMLTDQMLMSAGFENYEISNWSQPGHQCRHNKVYWSQGNYQGFGCAAHSHADGRRWWNVRTPERYISCVRNGESVEAADEVLDDETRAREALELALRTADGVPVGVLDEEELAGLIQRRGDQLVLTPQGRLLANEVILRLRPR</sequence>
<dbReference type="SUPFAM" id="SSF102114">
    <property type="entry name" value="Radical SAM enzymes"/>
    <property type="match status" value="1"/>
</dbReference>
<dbReference type="GO" id="GO:0006779">
    <property type="term" value="P:porphyrin-containing compound biosynthetic process"/>
    <property type="evidence" value="ECO:0007669"/>
    <property type="project" value="InterPro"/>
</dbReference>
<dbReference type="EMBL" id="CAEZWE010000074">
    <property type="protein sequence ID" value="CAB4661718.1"/>
    <property type="molecule type" value="Genomic_DNA"/>
</dbReference>
<dbReference type="Gene3D" id="3.80.30.20">
    <property type="entry name" value="tm_1862 like domain"/>
    <property type="match status" value="1"/>
</dbReference>
<dbReference type="InterPro" id="IPR023404">
    <property type="entry name" value="rSAM_horseshoe"/>
</dbReference>
<dbReference type="NCBIfam" id="TIGR00539">
    <property type="entry name" value="hemN_rel"/>
    <property type="match status" value="1"/>
</dbReference>
<dbReference type="InterPro" id="IPR007197">
    <property type="entry name" value="rSAM"/>
</dbReference>
<dbReference type="PROSITE" id="PS51918">
    <property type="entry name" value="RADICAL_SAM"/>
    <property type="match status" value="1"/>
</dbReference>
<protein>
    <submittedName>
        <fullName evidence="3">Unannotated protein</fullName>
    </submittedName>
</protein>
<dbReference type="SFLD" id="SFLDS00029">
    <property type="entry name" value="Radical_SAM"/>
    <property type="match status" value="1"/>
</dbReference>
<dbReference type="SMART" id="SM00729">
    <property type="entry name" value="Elp3"/>
    <property type="match status" value="1"/>
</dbReference>
<dbReference type="InterPro" id="IPR004559">
    <property type="entry name" value="HemW-like"/>
</dbReference>
<dbReference type="CDD" id="cd01335">
    <property type="entry name" value="Radical_SAM"/>
    <property type="match status" value="1"/>
</dbReference>
<reference evidence="3" key="1">
    <citation type="submission" date="2020-05" db="EMBL/GenBank/DDBJ databases">
        <authorList>
            <person name="Chiriac C."/>
            <person name="Salcher M."/>
            <person name="Ghai R."/>
            <person name="Kavagutti S V."/>
        </authorList>
    </citation>
    <scope>NUCLEOTIDE SEQUENCE</scope>
</reference>
<name>A0A6J6LKW7_9ZZZZ</name>
<proteinExistence type="inferred from homology"/>
<dbReference type="Pfam" id="PF04055">
    <property type="entry name" value="Radical_SAM"/>
    <property type="match status" value="1"/>
</dbReference>
<dbReference type="PANTHER" id="PTHR13932">
    <property type="entry name" value="COPROPORPHYRINIGEN III OXIDASE"/>
    <property type="match status" value="1"/>
</dbReference>
<comment type="similarity">
    <text evidence="1">Belongs to the anaerobic coproporphyrinogen-III oxidase family. HemW subfamily.</text>
</comment>
<dbReference type="SFLD" id="SFLDF00562">
    <property type="entry name" value="HemN-like__clustered_with_heat"/>
    <property type="match status" value="1"/>
</dbReference>
<dbReference type="SFLD" id="SFLDG01082">
    <property type="entry name" value="B12-binding_domain_containing"/>
    <property type="match status" value="1"/>
</dbReference>
<dbReference type="AlphaFoldDB" id="A0A6J6LKW7"/>
<dbReference type="GO" id="GO:0005737">
    <property type="term" value="C:cytoplasm"/>
    <property type="evidence" value="ECO:0007669"/>
    <property type="project" value="InterPro"/>
</dbReference>
<evidence type="ECO:0000259" key="2">
    <source>
        <dbReference type="PROSITE" id="PS51918"/>
    </source>
</evidence>
<dbReference type="GO" id="GO:0051539">
    <property type="term" value="F:4 iron, 4 sulfur cluster binding"/>
    <property type="evidence" value="ECO:0007669"/>
    <property type="project" value="InterPro"/>
</dbReference>
<evidence type="ECO:0000256" key="1">
    <source>
        <dbReference type="ARBA" id="ARBA00006100"/>
    </source>
</evidence>
<dbReference type="GO" id="GO:0004109">
    <property type="term" value="F:coproporphyrinogen oxidase activity"/>
    <property type="evidence" value="ECO:0007669"/>
    <property type="project" value="InterPro"/>
</dbReference>
<accession>A0A6J6LKW7</accession>
<dbReference type="PANTHER" id="PTHR13932:SF5">
    <property type="entry name" value="RADICAL S-ADENOSYL METHIONINE DOMAIN-CONTAINING PROTEIN 1, MITOCHONDRIAL"/>
    <property type="match status" value="1"/>
</dbReference>
<feature type="domain" description="Radical SAM core" evidence="2">
    <location>
        <begin position="1"/>
        <end position="225"/>
    </location>
</feature>